<comment type="caution">
    <text evidence="8">The sequence shown here is derived from an EMBL/GenBank/DDBJ whole genome shotgun (WGS) entry which is preliminary data.</text>
</comment>
<feature type="transmembrane region" description="Helical" evidence="6">
    <location>
        <begin position="191"/>
        <end position="212"/>
    </location>
</feature>
<dbReference type="GO" id="GO:0005886">
    <property type="term" value="C:plasma membrane"/>
    <property type="evidence" value="ECO:0007669"/>
    <property type="project" value="UniProtKB-SubCell"/>
</dbReference>
<dbReference type="InterPro" id="IPR051461">
    <property type="entry name" value="UPF0750_membrane"/>
</dbReference>
<dbReference type="Gene3D" id="3.30.70.120">
    <property type="match status" value="1"/>
</dbReference>
<evidence type="ECO:0000313" key="9">
    <source>
        <dbReference type="Proteomes" id="UP000249260"/>
    </source>
</evidence>
<reference evidence="8 9" key="1">
    <citation type="submission" date="2018-06" db="EMBL/GenBank/DDBJ databases">
        <title>Paenibacillus montanisoli sp. nov., isolated from mountain area soil.</title>
        <authorList>
            <person name="Wu M."/>
        </authorList>
    </citation>
    <scope>NUCLEOTIDE SEQUENCE [LARGE SCALE GENOMIC DNA]</scope>
    <source>
        <strain evidence="8 9">RA17</strain>
    </source>
</reference>
<dbReference type="Pfam" id="PF02588">
    <property type="entry name" value="YitT_membrane"/>
    <property type="match status" value="1"/>
</dbReference>
<keyword evidence="2" id="KW-1003">Cell membrane</keyword>
<gene>
    <name evidence="8" type="ORF">DL346_13290</name>
</gene>
<keyword evidence="4 6" id="KW-1133">Transmembrane helix</keyword>
<evidence type="ECO:0000256" key="1">
    <source>
        <dbReference type="ARBA" id="ARBA00004651"/>
    </source>
</evidence>
<name>A0A328U3I5_9BACL</name>
<evidence type="ECO:0000259" key="7">
    <source>
        <dbReference type="Pfam" id="PF10035"/>
    </source>
</evidence>
<keyword evidence="3 6" id="KW-0812">Transmembrane</keyword>
<evidence type="ECO:0000256" key="5">
    <source>
        <dbReference type="ARBA" id="ARBA00023136"/>
    </source>
</evidence>
<keyword evidence="9" id="KW-1185">Reference proteome</keyword>
<dbReference type="PIRSF" id="PIRSF006483">
    <property type="entry name" value="Membrane_protein_YitT"/>
    <property type="match status" value="1"/>
</dbReference>
<dbReference type="InterPro" id="IPR015867">
    <property type="entry name" value="N-reg_PII/ATP_PRibTrfase_C"/>
</dbReference>
<feature type="domain" description="DUF2179" evidence="7">
    <location>
        <begin position="265"/>
        <end position="319"/>
    </location>
</feature>
<dbReference type="CDD" id="cd16380">
    <property type="entry name" value="YitT_C"/>
    <property type="match status" value="1"/>
</dbReference>
<sequence length="325" mass="36209">MLYQSDFENNAFDNPRKETYYVIAFIILRPLERCGFHLKTYASQLLRTLPLVSLGTAIYAFGLHYFLIPNQLMEGGVTGIAILLNYALDWPLSISTLVLNIPLYFLGWRILGRSQIGYTIFGSVSLSFFLYVMEKLIALGWVVPFRTSNDYILAVLYAGVTLGAGLGIVFRFGGTTGGVDIIARIASKLKGWSMGQVILALDIVIIGISLLYITKEQVLYTLVAVFIASKLIDFIQEGVYAAKAFQIITENGEELGLRITNEMERGVTVFPAKGAYSGKEKQVLYCVVARHEIRRLKTIVRSVDPLAFMVIAEVQEVLGEGFKEE</sequence>
<dbReference type="Proteomes" id="UP000249260">
    <property type="component" value="Unassembled WGS sequence"/>
</dbReference>
<feature type="transmembrane region" description="Helical" evidence="6">
    <location>
        <begin position="48"/>
        <end position="68"/>
    </location>
</feature>
<dbReference type="PANTHER" id="PTHR33545">
    <property type="entry name" value="UPF0750 MEMBRANE PROTEIN YITT-RELATED"/>
    <property type="match status" value="1"/>
</dbReference>
<dbReference type="EMBL" id="QLUW01000002">
    <property type="protein sequence ID" value="RAP76363.1"/>
    <property type="molecule type" value="Genomic_DNA"/>
</dbReference>
<dbReference type="OrthoDB" id="1758221at2"/>
<evidence type="ECO:0000256" key="3">
    <source>
        <dbReference type="ARBA" id="ARBA00022692"/>
    </source>
</evidence>
<protein>
    <recommendedName>
        <fullName evidence="7">DUF2179 domain-containing protein</fullName>
    </recommendedName>
</protein>
<proteinExistence type="predicted"/>
<dbReference type="Pfam" id="PF10035">
    <property type="entry name" value="DUF2179"/>
    <property type="match status" value="1"/>
</dbReference>
<comment type="subcellular location">
    <subcellularLocation>
        <location evidence="1">Cell membrane</location>
        <topology evidence="1">Multi-pass membrane protein</topology>
    </subcellularLocation>
</comment>
<evidence type="ECO:0000313" key="8">
    <source>
        <dbReference type="EMBL" id="RAP76363.1"/>
    </source>
</evidence>
<dbReference type="PANTHER" id="PTHR33545:SF10">
    <property type="entry name" value="UPF0750 MEMBRANE PROTEIN YPJC"/>
    <property type="match status" value="1"/>
</dbReference>
<keyword evidence="5 6" id="KW-0472">Membrane</keyword>
<organism evidence="8 9">
    <name type="scientific">Paenibacillus montanisoli</name>
    <dbReference type="NCBI Taxonomy" id="2081970"/>
    <lineage>
        <taxon>Bacteria</taxon>
        <taxon>Bacillati</taxon>
        <taxon>Bacillota</taxon>
        <taxon>Bacilli</taxon>
        <taxon>Bacillales</taxon>
        <taxon>Paenibacillaceae</taxon>
        <taxon>Paenibacillus</taxon>
    </lineage>
</organism>
<accession>A0A328U3I5</accession>
<feature type="transmembrane region" description="Helical" evidence="6">
    <location>
        <begin position="118"/>
        <end position="139"/>
    </location>
</feature>
<feature type="transmembrane region" description="Helical" evidence="6">
    <location>
        <begin position="88"/>
        <end position="106"/>
    </location>
</feature>
<dbReference type="InterPro" id="IPR003740">
    <property type="entry name" value="YitT"/>
</dbReference>
<evidence type="ECO:0000256" key="6">
    <source>
        <dbReference type="SAM" id="Phobius"/>
    </source>
</evidence>
<evidence type="ECO:0000256" key="2">
    <source>
        <dbReference type="ARBA" id="ARBA00022475"/>
    </source>
</evidence>
<dbReference type="AlphaFoldDB" id="A0A328U3I5"/>
<evidence type="ECO:0000256" key="4">
    <source>
        <dbReference type="ARBA" id="ARBA00022989"/>
    </source>
</evidence>
<feature type="transmembrane region" description="Helical" evidence="6">
    <location>
        <begin position="151"/>
        <end position="170"/>
    </location>
</feature>
<dbReference type="InterPro" id="IPR019264">
    <property type="entry name" value="DUF2179"/>
</dbReference>